<evidence type="ECO:0000256" key="8">
    <source>
        <dbReference type="SAM" id="MobiDB-lite"/>
    </source>
</evidence>
<evidence type="ECO:0000256" key="3">
    <source>
        <dbReference type="ARBA" id="ARBA00019622"/>
    </source>
</evidence>
<comment type="similarity">
    <text evidence="2">Belongs to the Mediator complex subunit 12 family.</text>
</comment>
<gene>
    <name evidence="10" type="primary">SRB8</name>
    <name evidence="10" type="ORF">CU097_012540</name>
</gene>
<evidence type="ECO:0000256" key="1">
    <source>
        <dbReference type="ARBA" id="ARBA00004123"/>
    </source>
</evidence>
<dbReference type="GO" id="GO:0016592">
    <property type="term" value="C:mediator complex"/>
    <property type="evidence" value="ECO:0007669"/>
    <property type="project" value="InterPro"/>
</dbReference>
<evidence type="ECO:0000256" key="6">
    <source>
        <dbReference type="ARBA" id="ARBA00023242"/>
    </source>
</evidence>
<dbReference type="GO" id="GO:0003712">
    <property type="term" value="F:transcription coregulator activity"/>
    <property type="evidence" value="ECO:0007669"/>
    <property type="project" value="InterPro"/>
</dbReference>
<dbReference type="GO" id="GO:0006357">
    <property type="term" value="P:regulation of transcription by RNA polymerase II"/>
    <property type="evidence" value="ECO:0007669"/>
    <property type="project" value="InterPro"/>
</dbReference>
<dbReference type="Proteomes" id="UP000252139">
    <property type="component" value="Unassembled WGS sequence"/>
</dbReference>
<protein>
    <recommendedName>
        <fullName evidence="3">Mediator of RNA polymerase II transcription subunit 12</fullName>
    </recommendedName>
    <alternativeName>
        <fullName evidence="7">Mediator complex subunit 12</fullName>
    </alternativeName>
</protein>
<feature type="region of interest" description="Disordered" evidence="8">
    <location>
        <begin position="195"/>
        <end position="226"/>
    </location>
</feature>
<dbReference type="OrthoDB" id="20828at2759"/>
<sequence>MPSLGYPDIFPQRPGQEEDILTESNIRQGFIDKPIVSSENSSAHDIICGRLQEDQRALSDLSDFIVDVLHRQHRASYITGSSSFKPPMRTTLIDAKREQWMHELASGVIPLRKLARNVPHGFKGEKLLETLAIKQVPFLRATWYIKIVGLSEMSQRNASNAAASMGPQTIQWTMTVTSYLKKQLGELMPSHYGNANSAASPHATSGASNRGYKNYSHHDNPSKPWLSAESRSKFEQKWTYSVKLTHWQYYEGLLDQRTFLKWSLDTLAASSSFEIMWVILTGLVQDYYHHLLNMIIGEDINTGVMKSSPDVRRMMNEYWTMVKARNEMFCGNIENNEMKVDKNIKLQSQSSPVHIHDDGNEERIVHILDSIGKNVDSIAGLQIKGDIWVDARGRSAKWAAKAIFRSSSPSEPESVVKIIHSMCRWAINETRYSDWKAYLIASILLSWKEDNNTTEIKTLLQETLMRFLDGETYSENMSEDNEEVDMEYTSEDSDKEIENESLNNLKHLARLAVMGFDHHDTDCLFGADAQDMTQPLSTDTFDSYNLAFSQELRQKFVDMMESTTRFVVLEFTSNWLLNEVKRFVVKSIQ</sequence>
<evidence type="ECO:0000313" key="11">
    <source>
        <dbReference type="Proteomes" id="UP000252139"/>
    </source>
</evidence>
<keyword evidence="11" id="KW-1185">Reference proteome</keyword>
<dbReference type="Pfam" id="PF09497">
    <property type="entry name" value="Med12"/>
    <property type="match status" value="1"/>
</dbReference>
<feature type="compositionally biased region" description="Polar residues" evidence="8">
    <location>
        <begin position="195"/>
        <end position="208"/>
    </location>
</feature>
<comment type="subcellular location">
    <subcellularLocation>
        <location evidence="1">Nucleus</location>
    </subcellularLocation>
</comment>
<dbReference type="InterPro" id="IPR019035">
    <property type="entry name" value="Mediator_Med12"/>
</dbReference>
<dbReference type="AlphaFoldDB" id="A0A367JQI6"/>
<evidence type="ECO:0000259" key="9">
    <source>
        <dbReference type="SMART" id="SM01281"/>
    </source>
</evidence>
<comment type="caution">
    <text evidence="10">The sequence shown here is derived from an EMBL/GenBank/DDBJ whole genome shotgun (WGS) entry which is preliminary data.</text>
</comment>
<keyword evidence="6" id="KW-0539">Nucleus</keyword>
<keyword evidence="5" id="KW-0804">Transcription</keyword>
<dbReference type="EMBL" id="PJQL01000868">
    <property type="protein sequence ID" value="RCH92166.1"/>
    <property type="molecule type" value="Genomic_DNA"/>
</dbReference>
<dbReference type="PANTHER" id="PTHR46567">
    <property type="entry name" value="MEDIATOR OF RNA POLYMERASE II TRANSCRIPTION SUBUNIT 12"/>
    <property type="match status" value="1"/>
</dbReference>
<reference evidence="10 11" key="1">
    <citation type="journal article" date="2018" name="G3 (Bethesda)">
        <title>Phylogenetic and Phylogenomic Definition of Rhizopus Species.</title>
        <authorList>
            <person name="Gryganskyi A.P."/>
            <person name="Golan J."/>
            <person name="Dolatabadi S."/>
            <person name="Mondo S."/>
            <person name="Robb S."/>
            <person name="Idnurm A."/>
            <person name="Muszewska A."/>
            <person name="Steczkiewicz K."/>
            <person name="Masonjones S."/>
            <person name="Liao H.L."/>
            <person name="Gajdeczka M.T."/>
            <person name="Anike F."/>
            <person name="Vuek A."/>
            <person name="Anishchenko I.M."/>
            <person name="Voigt K."/>
            <person name="de Hoog G.S."/>
            <person name="Smith M.E."/>
            <person name="Heitman J."/>
            <person name="Vilgalys R."/>
            <person name="Stajich J.E."/>
        </authorList>
    </citation>
    <scope>NUCLEOTIDE SEQUENCE [LARGE SCALE GENOMIC DNA]</scope>
    <source>
        <strain evidence="10 11">CBS 357.93</strain>
    </source>
</reference>
<evidence type="ECO:0000256" key="7">
    <source>
        <dbReference type="ARBA" id="ARBA00032010"/>
    </source>
</evidence>
<evidence type="ECO:0000256" key="4">
    <source>
        <dbReference type="ARBA" id="ARBA00023015"/>
    </source>
</evidence>
<evidence type="ECO:0000256" key="5">
    <source>
        <dbReference type="ARBA" id="ARBA00023163"/>
    </source>
</evidence>
<dbReference type="STRING" id="86630.A0A367JQI6"/>
<accession>A0A367JQI6</accession>
<evidence type="ECO:0000313" key="10">
    <source>
        <dbReference type="EMBL" id="RCH92166.1"/>
    </source>
</evidence>
<evidence type="ECO:0000256" key="2">
    <source>
        <dbReference type="ARBA" id="ARBA00010289"/>
    </source>
</evidence>
<name>A0A367JQI6_RHIAZ</name>
<keyword evidence="4" id="KW-0805">Transcription regulation</keyword>
<feature type="domain" description="Mediator complex subunit Med12" evidence="9">
    <location>
        <begin position="83"/>
        <end position="146"/>
    </location>
</feature>
<dbReference type="PANTHER" id="PTHR46567:SF1">
    <property type="entry name" value="MEDIATOR OF RNA POLYMERASE II TRANSCRIPTION SUBUNIT 12"/>
    <property type="match status" value="1"/>
</dbReference>
<proteinExistence type="inferred from homology"/>
<feature type="compositionally biased region" description="Acidic residues" evidence="8">
    <location>
        <begin position="477"/>
        <end position="496"/>
    </location>
</feature>
<dbReference type="SMART" id="SM01281">
    <property type="entry name" value="Med12"/>
    <property type="match status" value="1"/>
</dbReference>
<feature type="region of interest" description="Disordered" evidence="8">
    <location>
        <begin position="476"/>
        <end position="496"/>
    </location>
</feature>
<organism evidence="10 11">
    <name type="scientific">Rhizopus azygosporus</name>
    <name type="common">Rhizopus microsporus var. azygosporus</name>
    <dbReference type="NCBI Taxonomy" id="86630"/>
    <lineage>
        <taxon>Eukaryota</taxon>
        <taxon>Fungi</taxon>
        <taxon>Fungi incertae sedis</taxon>
        <taxon>Mucoromycota</taxon>
        <taxon>Mucoromycotina</taxon>
        <taxon>Mucoromycetes</taxon>
        <taxon>Mucorales</taxon>
        <taxon>Mucorineae</taxon>
        <taxon>Rhizopodaceae</taxon>
        <taxon>Rhizopus</taxon>
    </lineage>
</organism>